<evidence type="ECO:0000313" key="1">
    <source>
        <dbReference type="EMBL" id="KAD2394274.1"/>
    </source>
</evidence>
<organism evidence="1 2">
    <name type="scientific">Mikania micrantha</name>
    <name type="common">bitter vine</name>
    <dbReference type="NCBI Taxonomy" id="192012"/>
    <lineage>
        <taxon>Eukaryota</taxon>
        <taxon>Viridiplantae</taxon>
        <taxon>Streptophyta</taxon>
        <taxon>Embryophyta</taxon>
        <taxon>Tracheophyta</taxon>
        <taxon>Spermatophyta</taxon>
        <taxon>Magnoliopsida</taxon>
        <taxon>eudicotyledons</taxon>
        <taxon>Gunneridae</taxon>
        <taxon>Pentapetalae</taxon>
        <taxon>asterids</taxon>
        <taxon>campanulids</taxon>
        <taxon>Asterales</taxon>
        <taxon>Asteraceae</taxon>
        <taxon>Asteroideae</taxon>
        <taxon>Heliantheae alliance</taxon>
        <taxon>Eupatorieae</taxon>
        <taxon>Mikania</taxon>
    </lineage>
</organism>
<protein>
    <submittedName>
        <fullName evidence="1">Uncharacterized protein</fullName>
    </submittedName>
</protein>
<accession>A0A5N6LQ16</accession>
<name>A0A5N6LQ16_9ASTR</name>
<evidence type="ECO:0000313" key="2">
    <source>
        <dbReference type="Proteomes" id="UP000326396"/>
    </source>
</evidence>
<dbReference type="AlphaFoldDB" id="A0A5N6LQ16"/>
<keyword evidence="2" id="KW-1185">Reference proteome</keyword>
<reference evidence="1 2" key="1">
    <citation type="submission" date="2019-05" db="EMBL/GenBank/DDBJ databases">
        <title>Mikania micrantha, genome provides insights into the molecular mechanism of rapid growth.</title>
        <authorList>
            <person name="Liu B."/>
        </authorList>
    </citation>
    <scope>NUCLEOTIDE SEQUENCE [LARGE SCALE GENOMIC DNA]</scope>
    <source>
        <strain evidence="1">NLD-2019</strain>
        <tissue evidence="1">Leaf</tissue>
    </source>
</reference>
<sequence>MKPNESDYLNLTMSEFQSQDTVAMKVKSFTGDNTTPFSEVKRKVMDIYDLEEESSDKKLHTNVYEENKLDVF</sequence>
<dbReference type="EMBL" id="SZYD01000019">
    <property type="protein sequence ID" value="KAD2394274.1"/>
    <property type="molecule type" value="Genomic_DNA"/>
</dbReference>
<proteinExistence type="predicted"/>
<comment type="caution">
    <text evidence="1">The sequence shown here is derived from an EMBL/GenBank/DDBJ whole genome shotgun (WGS) entry which is preliminary data.</text>
</comment>
<dbReference type="Proteomes" id="UP000326396">
    <property type="component" value="Linkage Group LG9"/>
</dbReference>
<gene>
    <name evidence="1" type="ORF">E3N88_41251</name>
</gene>